<dbReference type="PANTHER" id="PTHR33603:SF1">
    <property type="entry name" value="RIBOSOMAL RNA LARGE SUBUNIT METHYLTRANSFERASE H"/>
    <property type="match status" value="1"/>
</dbReference>
<keyword evidence="3 5" id="KW-0949">S-adenosyl-L-methionine</keyword>
<comment type="subcellular location">
    <subcellularLocation>
        <location evidence="5">Cytoplasm</location>
    </subcellularLocation>
</comment>
<dbReference type="OrthoDB" id="9806643at2"/>
<feature type="binding site" evidence="5">
    <location>
        <position position="105"/>
    </location>
    <ligand>
        <name>S-adenosyl-L-methionine</name>
        <dbReference type="ChEBI" id="CHEBI:59789"/>
    </ligand>
</feature>
<dbReference type="RefSeq" id="WP_151691729.1">
    <property type="nucleotide sequence ID" value="NZ_BMGX01000002.1"/>
</dbReference>
<dbReference type="InterPro" id="IPR029028">
    <property type="entry name" value="Alpha/beta_knot_MTases"/>
</dbReference>
<comment type="subunit">
    <text evidence="5">Homodimer.</text>
</comment>
<feature type="binding site" evidence="5">
    <location>
        <position position="73"/>
    </location>
    <ligand>
        <name>S-adenosyl-L-methionine</name>
        <dbReference type="ChEBI" id="CHEBI:59789"/>
    </ligand>
</feature>
<evidence type="ECO:0000256" key="2">
    <source>
        <dbReference type="ARBA" id="ARBA00022679"/>
    </source>
</evidence>
<dbReference type="GO" id="GO:0070038">
    <property type="term" value="F:rRNA (pseudouridine-N3-)-methyltransferase activity"/>
    <property type="evidence" value="ECO:0007669"/>
    <property type="project" value="UniProtKB-UniRule"/>
</dbReference>
<comment type="similarity">
    <text evidence="4 5">Belongs to the RNA methyltransferase RlmH family.</text>
</comment>
<name>A0A6L3ZHT5_9FLAO</name>
<evidence type="ECO:0000256" key="1">
    <source>
        <dbReference type="ARBA" id="ARBA00022603"/>
    </source>
</evidence>
<dbReference type="AlphaFoldDB" id="A0A6L3ZHT5"/>
<reference evidence="6 7" key="1">
    <citation type="submission" date="2019-10" db="EMBL/GenBank/DDBJ databases">
        <title>Genome sequence of Phaeocystidibacter marisrubri JCM30614 (type strain).</title>
        <authorList>
            <person name="Bowman J.P."/>
        </authorList>
    </citation>
    <scope>NUCLEOTIDE SEQUENCE [LARGE SCALE GENOMIC DNA]</scope>
    <source>
        <strain evidence="6 7">JCM 30614</strain>
    </source>
</reference>
<accession>A0A6L3ZHT5</accession>
<dbReference type="PIRSF" id="PIRSF004505">
    <property type="entry name" value="MT_bac"/>
    <property type="match status" value="1"/>
</dbReference>
<dbReference type="Gene3D" id="3.40.1280.10">
    <property type="match status" value="1"/>
</dbReference>
<dbReference type="InterPro" id="IPR003742">
    <property type="entry name" value="RlmH-like"/>
</dbReference>
<dbReference type="GO" id="GO:0005737">
    <property type="term" value="C:cytoplasm"/>
    <property type="evidence" value="ECO:0007669"/>
    <property type="project" value="UniProtKB-SubCell"/>
</dbReference>
<dbReference type="NCBIfam" id="NF000990">
    <property type="entry name" value="PRK00103.2-4"/>
    <property type="match status" value="1"/>
</dbReference>
<comment type="caution">
    <text evidence="6">The sequence shown here is derived from an EMBL/GenBank/DDBJ whole genome shotgun (WGS) entry which is preliminary data.</text>
</comment>
<evidence type="ECO:0000256" key="4">
    <source>
        <dbReference type="ARBA" id="ARBA00038303"/>
    </source>
</evidence>
<evidence type="ECO:0000313" key="7">
    <source>
        <dbReference type="Proteomes" id="UP000484164"/>
    </source>
</evidence>
<keyword evidence="2 5" id="KW-0808">Transferase</keyword>
<feature type="binding site" evidence="5">
    <location>
        <begin position="124"/>
        <end position="129"/>
    </location>
    <ligand>
        <name>S-adenosyl-L-methionine</name>
        <dbReference type="ChEBI" id="CHEBI:59789"/>
    </ligand>
</feature>
<dbReference type="HAMAP" id="MF_00658">
    <property type="entry name" value="23SrRNA_methyltr_H"/>
    <property type="match status" value="1"/>
</dbReference>
<proteinExistence type="inferred from homology"/>
<dbReference type="InterPro" id="IPR029026">
    <property type="entry name" value="tRNA_m1G_MTases_N"/>
</dbReference>
<gene>
    <name evidence="5 6" type="primary">rlmH</name>
    <name evidence="6" type="ORF">F8C82_01810</name>
</gene>
<dbReference type="EMBL" id="WBVQ01000001">
    <property type="protein sequence ID" value="KAB2817158.1"/>
    <property type="molecule type" value="Genomic_DNA"/>
</dbReference>
<dbReference type="EC" id="2.1.1.177" evidence="5"/>
<dbReference type="CDD" id="cd18081">
    <property type="entry name" value="RlmH-like"/>
    <property type="match status" value="1"/>
</dbReference>
<keyword evidence="7" id="KW-1185">Reference proteome</keyword>
<keyword evidence="5" id="KW-0963">Cytoplasm</keyword>
<organism evidence="6 7">
    <name type="scientific">Phaeocystidibacter marisrubri</name>
    <dbReference type="NCBI Taxonomy" id="1577780"/>
    <lineage>
        <taxon>Bacteria</taxon>
        <taxon>Pseudomonadati</taxon>
        <taxon>Bacteroidota</taxon>
        <taxon>Flavobacteriia</taxon>
        <taxon>Flavobacteriales</taxon>
        <taxon>Phaeocystidibacteraceae</taxon>
        <taxon>Phaeocystidibacter</taxon>
    </lineage>
</organism>
<dbReference type="Proteomes" id="UP000484164">
    <property type="component" value="Unassembled WGS sequence"/>
</dbReference>
<evidence type="ECO:0000256" key="3">
    <source>
        <dbReference type="ARBA" id="ARBA00022691"/>
    </source>
</evidence>
<dbReference type="PANTHER" id="PTHR33603">
    <property type="entry name" value="METHYLTRANSFERASE"/>
    <property type="match status" value="1"/>
</dbReference>
<keyword evidence="1 5" id="KW-0489">Methyltransferase</keyword>
<comment type="function">
    <text evidence="5">Specifically methylates the pseudouridine at position 1915 (m3Psi1915) in 23S rRNA.</text>
</comment>
<keyword evidence="5" id="KW-0698">rRNA processing</keyword>
<evidence type="ECO:0000256" key="5">
    <source>
        <dbReference type="HAMAP-Rule" id="MF_00658"/>
    </source>
</evidence>
<dbReference type="Pfam" id="PF02590">
    <property type="entry name" value="SPOUT_MTase"/>
    <property type="match status" value="1"/>
</dbReference>
<dbReference type="SUPFAM" id="SSF75217">
    <property type="entry name" value="alpha/beta knot"/>
    <property type="match status" value="1"/>
</dbReference>
<sequence>MDIVLRVMGKTSESYLKEGIEVYLKRLKRYAKYSIQEIPDLKGMKNRNASEQNIAEGQELLKTIGPSDFLVLLDENGKRYSSRGFSEQLQKWMNAGPSTIVFMVGGPFGFSDEVYARANALLSLSDMTFSHQMIRLFFTEQIYRAFTIFKNEPYHHD</sequence>
<protein>
    <recommendedName>
        <fullName evidence="5">Ribosomal RNA large subunit methyltransferase H</fullName>
        <ecNumber evidence="5">2.1.1.177</ecNumber>
    </recommendedName>
    <alternativeName>
        <fullName evidence="5">23S rRNA (pseudouridine1915-N3)-methyltransferase</fullName>
    </alternativeName>
    <alternativeName>
        <fullName evidence="5">23S rRNA m3Psi1915 methyltransferase</fullName>
    </alternativeName>
    <alternativeName>
        <fullName evidence="5">rRNA (pseudouridine-N3-)-methyltransferase RlmH</fullName>
    </alternativeName>
</protein>
<evidence type="ECO:0000313" key="6">
    <source>
        <dbReference type="EMBL" id="KAB2817158.1"/>
    </source>
</evidence>
<comment type="catalytic activity">
    <reaction evidence="5">
        <text>pseudouridine(1915) in 23S rRNA + S-adenosyl-L-methionine = N(3)-methylpseudouridine(1915) in 23S rRNA + S-adenosyl-L-homocysteine + H(+)</text>
        <dbReference type="Rhea" id="RHEA:42752"/>
        <dbReference type="Rhea" id="RHEA-COMP:10221"/>
        <dbReference type="Rhea" id="RHEA-COMP:10222"/>
        <dbReference type="ChEBI" id="CHEBI:15378"/>
        <dbReference type="ChEBI" id="CHEBI:57856"/>
        <dbReference type="ChEBI" id="CHEBI:59789"/>
        <dbReference type="ChEBI" id="CHEBI:65314"/>
        <dbReference type="ChEBI" id="CHEBI:74486"/>
        <dbReference type="EC" id="2.1.1.177"/>
    </reaction>
</comment>